<dbReference type="GO" id="GO:0032259">
    <property type="term" value="P:methylation"/>
    <property type="evidence" value="ECO:0007669"/>
    <property type="project" value="UniProtKB-KW"/>
</dbReference>
<dbReference type="EMBL" id="AFYH01188935">
    <property type="status" value="NOT_ANNOTATED_CDS"/>
    <property type="molecule type" value="Genomic_DNA"/>
</dbReference>
<organism evidence="3 4">
    <name type="scientific">Latimeria chalumnae</name>
    <name type="common">Coelacanth</name>
    <dbReference type="NCBI Taxonomy" id="7897"/>
    <lineage>
        <taxon>Eukaryota</taxon>
        <taxon>Metazoa</taxon>
        <taxon>Chordata</taxon>
        <taxon>Craniata</taxon>
        <taxon>Vertebrata</taxon>
        <taxon>Euteleostomi</taxon>
        <taxon>Coelacanthiformes</taxon>
        <taxon>Coelacanthidae</taxon>
        <taxon>Latimeria</taxon>
    </lineage>
</organism>
<accession>H2ZZJ2</accession>
<gene>
    <name evidence="3" type="primary">LOC102358903</name>
</gene>
<keyword evidence="4" id="KW-1185">Reference proteome</keyword>
<evidence type="ECO:0000313" key="4">
    <source>
        <dbReference type="Proteomes" id="UP000008672"/>
    </source>
</evidence>
<dbReference type="EMBL" id="AFYH01188927">
    <property type="status" value="NOT_ANNOTATED_CDS"/>
    <property type="molecule type" value="Genomic_DNA"/>
</dbReference>
<dbReference type="EMBL" id="AFYH01188933">
    <property type="status" value="NOT_ANNOTATED_CDS"/>
    <property type="molecule type" value="Genomic_DNA"/>
</dbReference>
<dbReference type="PANTHER" id="PTHR14663">
    <property type="entry name" value="METHYLTRANSFERASE NSUN7-RELATED"/>
    <property type="match status" value="1"/>
</dbReference>
<dbReference type="GO" id="GO:0003723">
    <property type="term" value="F:RNA binding"/>
    <property type="evidence" value="ECO:0007669"/>
    <property type="project" value="UniProtKB-UniRule"/>
</dbReference>
<reference evidence="3" key="2">
    <citation type="submission" date="2025-08" db="UniProtKB">
        <authorList>
            <consortium name="Ensembl"/>
        </authorList>
    </citation>
    <scope>IDENTIFICATION</scope>
</reference>
<dbReference type="InterPro" id="IPR049561">
    <property type="entry name" value="NSUN5_7_fdxn-like"/>
</dbReference>
<dbReference type="eggNOG" id="KOG2360">
    <property type="taxonomic scope" value="Eukaryota"/>
</dbReference>
<dbReference type="GeneTree" id="ENSGT00940000157352"/>
<reference evidence="3" key="3">
    <citation type="submission" date="2025-09" db="UniProtKB">
        <authorList>
            <consortium name="Ensembl"/>
        </authorList>
    </citation>
    <scope>IDENTIFICATION</scope>
</reference>
<reference evidence="4" key="1">
    <citation type="submission" date="2011-08" db="EMBL/GenBank/DDBJ databases">
        <title>The draft genome of Latimeria chalumnae.</title>
        <authorList>
            <person name="Di Palma F."/>
            <person name="Alfoldi J."/>
            <person name="Johnson J."/>
            <person name="Berlin A."/>
            <person name="Gnerre S."/>
            <person name="Jaffe D."/>
            <person name="MacCallum I."/>
            <person name="Young S."/>
            <person name="Walker B.J."/>
            <person name="Lander E."/>
            <person name="Lindblad-Toh K."/>
        </authorList>
    </citation>
    <scope>NUCLEOTIDE SEQUENCE [LARGE SCALE GENOMIC DNA]</scope>
    <source>
        <strain evidence="4">Wild caught</strain>
    </source>
</reference>
<dbReference type="EMBL" id="AFYH01188928">
    <property type="status" value="NOT_ANNOTATED_CDS"/>
    <property type="molecule type" value="Genomic_DNA"/>
</dbReference>
<proteinExistence type="inferred from homology"/>
<dbReference type="EMBL" id="AFYH01188931">
    <property type="status" value="NOT_ANNOTATED_CDS"/>
    <property type="molecule type" value="Genomic_DNA"/>
</dbReference>
<dbReference type="EMBL" id="AFYH01188932">
    <property type="status" value="NOT_ANNOTATED_CDS"/>
    <property type="molecule type" value="Genomic_DNA"/>
</dbReference>
<comment type="caution">
    <text evidence="1">Lacks conserved residue(s) required for the propagation of feature annotation.</text>
</comment>
<dbReference type="InterPro" id="IPR042620">
    <property type="entry name" value="NSUN7"/>
</dbReference>
<keyword evidence="1" id="KW-0489">Methyltransferase</keyword>
<dbReference type="InterPro" id="IPR001678">
    <property type="entry name" value="MeTrfase_RsmB-F_NOP2_dom"/>
</dbReference>
<sequence length="490" mass="54274">KAPPDEVGPLYPGPVYLGAARIFERFRKKTPRGELLVYPGHDLLPPAANSREKAAQYQLAFSVLKYQGILESVLIDSGFFSSQAVVFHDGKFQFPLIPEIKEYREVMEVTRALYNYRTKLAAAFARERIQNNVLSISSLLPDAVRKQEDLIASVPIYTWVNTAKTSIEDVLSSLKLMGLSQTQDILELTDRMFLLDTDCDDVIVFSPNLKDELSNSELFSSHSLVVQDKSRSLAVHCARAETGEGEDVLITNSGSGLTAMHMAALMEKLDGKVFSFDCPLESKETALKQLAKAMEVKKVTFFSDNFLNLNPNDARLQKVRVILMTPMGSASSLGNPLDFILNEDEDVSLIEHLAHGEIPATMITELADRHLAKLAHAMTFPNVRSIVYCTCSVYDQENQEVLTRALQLRNSGSSEEPARKSKLFPPALWAAEAEDTERPPKPSSNLFLSTDLSPSTNGCFLALLSRELVPDKVPSAHEILAQAVKKGLLE</sequence>
<dbReference type="HOGENOM" id="CLU_023514_1_0_1"/>
<keyword evidence="1" id="KW-0694">RNA-binding</keyword>
<dbReference type="AlphaFoldDB" id="H2ZZJ2"/>
<evidence type="ECO:0000256" key="1">
    <source>
        <dbReference type="PROSITE-ProRule" id="PRU01023"/>
    </source>
</evidence>
<dbReference type="EMBL" id="AFYH01188929">
    <property type="status" value="NOT_ANNOTATED_CDS"/>
    <property type="molecule type" value="Genomic_DNA"/>
</dbReference>
<name>H2ZZJ2_LATCH</name>
<feature type="binding site" evidence="1">
    <location>
        <position position="277"/>
    </location>
    <ligand>
        <name>S-adenosyl-L-methionine</name>
        <dbReference type="ChEBI" id="CHEBI:59789"/>
    </ligand>
</feature>
<dbReference type="OMA" id="CERSTKE"/>
<dbReference type="Pfam" id="PF21148">
    <property type="entry name" value="NSUN5_fdxn-like"/>
    <property type="match status" value="1"/>
</dbReference>
<dbReference type="Ensembl" id="ENSLACT00000002835.1">
    <property type="protein sequence ID" value="ENSLACP00000002813.1"/>
    <property type="gene ID" value="ENSLACG00000002516.1"/>
</dbReference>
<dbReference type="Gene3D" id="3.40.50.150">
    <property type="entry name" value="Vaccinia Virus protein VP39"/>
    <property type="match status" value="1"/>
</dbReference>
<dbReference type="Gene3D" id="3.30.70.1170">
    <property type="entry name" value="Sun protein, domain 3"/>
    <property type="match status" value="1"/>
</dbReference>
<dbReference type="EMBL" id="AFYH01188930">
    <property type="status" value="NOT_ANNOTATED_CDS"/>
    <property type="molecule type" value="Genomic_DNA"/>
</dbReference>
<dbReference type="STRING" id="7897.ENSLACP00000002813"/>
<feature type="active site" description="Nucleophile" evidence="1">
    <location>
        <position position="391"/>
    </location>
</feature>
<evidence type="ECO:0000259" key="2">
    <source>
        <dbReference type="PROSITE" id="PS51686"/>
    </source>
</evidence>
<evidence type="ECO:0000313" key="3">
    <source>
        <dbReference type="Ensembl" id="ENSLACP00000002813.1"/>
    </source>
</evidence>
<dbReference type="PANTHER" id="PTHR14663:SF2">
    <property type="entry name" value="METHYLTRANSFERASE NSUN7-RELATED"/>
    <property type="match status" value="1"/>
</dbReference>
<dbReference type="GO" id="GO:0008168">
    <property type="term" value="F:methyltransferase activity"/>
    <property type="evidence" value="ECO:0007669"/>
    <property type="project" value="UniProtKB-KW"/>
</dbReference>
<dbReference type="SUPFAM" id="SSF53335">
    <property type="entry name" value="S-adenosyl-L-methionine-dependent methyltransferases"/>
    <property type="match status" value="1"/>
</dbReference>
<dbReference type="EMBL" id="AFYH01188936">
    <property type="status" value="NOT_ANNOTATED_CDS"/>
    <property type="molecule type" value="Genomic_DNA"/>
</dbReference>
<protein>
    <recommendedName>
        <fullName evidence="2">SAM-dependent MTase RsmB/NOP-type domain-containing protein</fullName>
    </recommendedName>
</protein>
<dbReference type="Proteomes" id="UP000008672">
    <property type="component" value="Unassembled WGS sequence"/>
</dbReference>
<dbReference type="InParanoid" id="H2ZZJ2"/>
<dbReference type="EMBL" id="AFYH01188934">
    <property type="status" value="NOT_ANNOTATED_CDS"/>
    <property type="molecule type" value="Genomic_DNA"/>
</dbReference>
<keyword evidence="1" id="KW-0808">Transferase</keyword>
<comment type="similarity">
    <text evidence="1">Belongs to the class I-like SAM-binding methyltransferase superfamily. RsmB/NOP family.</text>
</comment>
<feature type="domain" description="SAM-dependent MTase RsmB/NOP-type" evidence="2">
    <location>
        <begin position="146"/>
        <end position="467"/>
    </location>
</feature>
<dbReference type="InterPro" id="IPR029063">
    <property type="entry name" value="SAM-dependent_MTases_sf"/>
</dbReference>
<keyword evidence="1" id="KW-0949">S-adenosyl-L-methionine</keyword>
<dbReference type="PROSITE" id="PS51686">
    <property type="entry name" value="SAM_MT_RSMB_NOP"/>
    <property type="match status" value="1"/>
</dbReference>